<dbReference type="AlphaFoldDB" id="A0A076EE17"/>
<dbReference type="CDD" id="cd16917">
    <property type="entry name" value="HATPase_UhpB-NarQ-NarX-like"/>
    <property type="match status" value="1"/>
</dbReference>
<evidence type="ECO:0000256" key="2">
    <source>
        <dbReference type="ARBA" id="ARBA00012438"/>
    </source>
</evidence>
<name>A0A076EE17_RHOOP</name>
<feature type="transmembrane region" description="Helical" evidence="9">
    <location>
        <begin position="148"/>
        <end position="166"/>
    </location>
</feature>
<keyword evidence="8" id="KW-0902">Two-component regulatory system</keyword>
<evidence type="ECO:0000256" key="6">
    <source>
        <dbReference type="ARBA" id="ARBA00022777"/>
    </source>
</evidence>
<protein>
    <recommendedName>
        <fullName evidence="2">histidine kinase</fullName>
        <ecNumber evidence="2">2.7.13.3</ecNumber>
    </recommendedName>
</protein>
<keyword evidence="7" id="KW-0067">ATP-binding</keyword>
<dbReference type="SUPFAM" id="SSF55874">
    <property type="entry name" value="ATPase domain of HSP90 chaperone/DNA topoisomerase II/histidine kinase"/>
    <property type="match status" value="1"/>
</dbReference>
<evidence type="ECO:0000256" key="7">
    <source>
        <dbReference type="ARBA" id="ARBA00022840"/>
    </source>
</evidence>
<keyword evidence="3" id="KW-0597">Phosphoprotein</keyword>
<evidence type="ECO:0000256" key="9">
    <source>
        <dbReference type="SAM" id="Phobius"/>
    </source>
</evidence>
<keyword evidence="5" id="KW-0547">Nucleotide-binding</keyword>
<evidence type="ECO:0000256" key="8">
    <source>
        <dbReference type="ARBA" id="ARBA00023012"/>
    </source>
</evidence>
<evidence type="ECO:0000256" key="1">
    <source>
        <dbReference type="ARBA" id="ARBA00000085"/>
    </source>
</evidence>
<dbReference type="eggNOG" id="COG4585">
    <property type="taxonomic scope" value="Bacteria"/>
</dbReference>
<comment type="catalytic activity">
    <reaction evidence="1">
        <text>ATP + protein L-histidine = ADP + protein N-phospho-L-histidine.</text>
        <dbReference type="EC" id="2.7.13.3"/>
    </reaction>
</comment>
<dbReference type="InterPro" id="IPR036890">
    <property type="entry name" value="HATPase_C_sf"/>
</dbReference>
<keyword evidence="4" id="KW-0808">Transferase</keyword>
<keyword evidence="9" id="KW-1133">Transmembrane helix</keyword>
<organism evidence="11 12">
    <name type="scientific">Rhodococcus opacus</name>
    <name type="common">Nocardia opaca</name>
    <dbReference type="NCBI Taxonomy" id="37919"/>
    <lineage>
        <taxon>Bacteria</taxon>
        <taxon>Bacillati</taxon>
        <taxon>Actinomycetota</taxon>
        <taxon>Actinomycetes</taxon>
        <taxon>Mycobacteriales</taxon>
        <taxon>Nocardiaceae</taxon>
        <taxon>Rhodococcus</taxon>
    </lineage>
</organism>
<evidence type="ECO:0000313" key="11">
    <source>
        <dbReference type="EMBL" id="AII04560.1"/>
    </source>
</evidence>
<accession>A0A076EE17</accession>
<dbReference type="EMBL" id="CP008947">
    <property type="protein sequence ID" value="AII04560.1"/>
    <property type="molecule type" value="Genomic_DNA"/>
</dbReference>
<dbReference type="Gene3D" id="1.20.5.1930">
    <property type="match status" value="1"/>
</dbReference>
<dbReference type="GO" id="GO:0046983">
    <property type="term" value="F:protein dimerization activity"/>
    <property type="evidence" value="ECO:0007669"/>
    <property type="project" value="InterPro"/>
</dbReference>
<proteinExistence type="predicted"/>
<feature type="transmembrane region" description="Helical" evidence="9">
    <location>
        <begin position="24"/>
        <end position="44"/>
    </location>
</feature>
<evidence type="ECO:0000256" key="3">
    <source>
        <dbReference type="ARBA" id="ARBA00022553"/>
    </source>
</evidence>
<dbReference type="InterPro" id="IPR011712">
    <property type="entry name" value="Sig_transdc_His_kin_sub3_dim/P"/>
</dbReference>
<reference evidence="11 12" key="1">
    <citation type="submission" date="2014-07" db="EMBL/GenBank/DDBJ databases">
        <title>Genome Sequence of Rhodococcus opacus Strain R7, a Biodegrader of Mono- and Polycyclic Aromatic Hydrocarbons.</title>
        <authorList>
            <person name="Di Gennaro P."/>
            <person name="Zampolli J."/>
            <person name="Presti I."/>
            <person name="Cappelletti M."/>
            <person name="D'Ursi P."/>
            <person name="Orro A."/>
            <person name="Mezzelani A."/>
            <person name="Milanesi L."/>
        </authorList>
    </citation>
    <scope>NUCLEOTIDE SEQUENCE [LARGE SCALE GENOMIC DNA]</scope>
    <source>
        <strain evidence="11 12">R7</strain>
    </source>
</reference>
<sequence length="398" mass="42803">MTTVSTVDGVKTKTRIRRAAEGQWLNVAIVVVTAILFAVAWPTLQLTHQVSPPIQPFVAALATFPFLLIRSNPALAWAVSAVSALVIPRVFALQDGYDYPWQVVHILVMLALLAAVSMRAAIPVVGVAWMSTVLLFLADTPGTNGRGWAVGLTAIVVFGLLIRWLVLSRRQLAQQEELSELERTRRTILEEKARIARDLHDVVAHHMSMVVVQAQSAPYRIADMSDETRAEFESIGAAGRAALNEVRGLLGVLRSDGQLAEHAPQPGVQQISELLEGSRRAGIPVAWHVDGDPTLVSESVGLVMYRILQESLANTARHAAGAAVEVKIAYESPIASVSIVNGPPRRSLVSALTRHESTGGNGIIGMRERAQAVGGVLTTHLHDNGGFEVHAEFPVASA</sequence>
<feature type="domain" description="Signal transduction histidine kinase subgroup 3 dimerisation and phosphoacceptor" evidence="10">
    <location>
        <begin position="191"/>
        <end position="256"/>
    </location>
</feature>
<dbReference type="RefSeq" id="WP_037245426.1">
    <property type="nucleotide sequence ID" value="NZ_CP008947.1"/>
</dbReference>
<feature type="transmembrane region" description="Helical" evidence="9">
    <location>
        <begin position="75"/>
        <end position="93"/>
    </location>
</feature>
<dbReference type="GO" id="GO:0000155">
    <property type="term" value="F:phosphorelay sensor kinase activity"/>
    <property type="evidence" value="ECO:0007669"/>
    <property type="project" value="InterPro"/>
</dbReference>
<evidence type="ECO:0000256" key="4">
    <source>
        <dbReference type="ARBA" id="ARBA00022679"/>
    </source>
</evidence>
<dbReference type="Proteomes" id="UP000028488">
    <property type="component" value="Chromosome"/>
</dbReference>
<evidence type="ECO:0000259" key="10">
    <source>
        <dbReference type="Pfam" id="PF07730"/>
    </source>
</evidence>
<dbReference type="EC" id="2.7.13.3" evidence="2"/>
<dbReference type="PANTHER" id="PTHR24421:SF10">
    <property type="entry name" value="NITRATE_NITRITE SENSOR PROTEIN NARQ"/>
    <property type="match status" value="1"/>
</dbReference>
<keyword evidence="6 11" id="KW-0418">Kinase</keyword>
<feature type="transmembrane region" description="Helical" evidence="9">
    <location>
        <begin position="99"/>
        <end position="117"/>
    </location>
</feature>
<dbReference type="GO" id="GO:0016020">
    <property type="term" value="C:membrane"/>
    <property type="evidence" value="ECO:0007669"/>
    <property type="project" value="InterPro"/>
</dbReference>
<dbReference type="Pfam" id="PF07730">
    <property type="entry name" value="HisKA_3"/>
    <property type="match status" value="1"/>
</dbReference>
<dbReference type="Gene3D" id="3.30.565.10">
    <property type="entry name" value="Histidine kinase-like ATPase, C-terminal domain"/>
    <property type="match status" value="1"/>
</dbReference>
<dbReference type="InterPro" id="IPR050482">
    <property type="entry name" value="Sensor_HK_TwoCompSys"/>
</dbReference>
<keyword evidence="9" id="KW-0812">Transmembrane</keyword>
<dbReference type="GO" id="GO:0005524">
    <property type="term" value="F:ATP binding"/>
    <property type="evidence" value="ECO:0007669"/>
    <property type="project" value="UniProtKB-KW"/>
</dbReference>
<gene>
    <name evidence="11" type="ORF">EP51_08120</name>
</gene>
<evidence type="ECO:0000256" key="5">
    <source>
        <dbReference type="ARBA" id="ARBA00022741"/>
    </source>
</evidence>
<dbReference type="PANTHER" id="PTHR24421">
    <property type="entry name" value="NITRATE/NITRITE SENSOR PROTEIN NARX-RELATED"/>
    <property type="match status" value="1"/>
</dbReference>
<keyword evidence="9" id="KW-0472">Membrane</keyword>
<evidence type="ECO:0000313" key="12">
    <source>
        <dbReference type="Proteomes" id="UP000028488"/>
    </source>
</evidence>